<dbReference type="InterPro" id="IPR017459">
    <property type="entry name" value="Glycosyl_Trfase_fam3_N_dom"/>
</dbReference>
<dbReference type="GO" id="GO:0000287">
    <property type="term" value="F:magnesium ion binding"/>
    <property type="evidence" value="ECO:0007669"/>
    <property type="project" value="UniProtKB-UniRule"/>
</dbReference>
<dbReference type="SUPFAM" id="SSF52418">
    <property type="entry name" value="Nucleoside phosphorylase/phosphoribosyltransferase catalytic domain"/>
    <property type="match status" value="1"/>
</dbReference>
<dbReference type="Gene3D" id="3.40.1030.10">
    <property type="entry name" value="Nucleoside phosphorylase/phosphoribosyltransferase catalytic domain"/>
    <property type="match status" value="1"/>
</dbReference>
<comment type="similarity">
    <text evidence="8">In the C-terminal section; belongs to the anthranilate phosphoribosyltransferase family.</text>
</comment>
<protein>
    <recommendedName>
        <fullName evidence="9">Anthranilate phosphoribosyltransferase</fullName>
        <ecNumber evidence="9">2.4.2.18</ecNumber>
    </recommendedName>
</protein>
<keyword evidence="6 9" id="KW-0057">Aromatic amino acid biosynthesis</keyword>
<dbReference type="Proteomes" id="UP000294581">
    <property type="component" value="Unassembled WGS sequence"/>
</dbReference>
<dbReference type="Pfam" id="PF00591">
    <property type="entry name" value="Glycos_transf_3"/>
    <property type="match status" value="1"/>
</dbReference>
<comment type="caution">
    <text evidence="9">Lacks conserved residue(s) required for the propagation of feature annotation.</text>
</comment>
<keyword evidence="9" id="KW-0460">Magnesium</keyword>
<keyword evidence="9" id="KW-0479">Metal-binding</keyword>
<name>A0A4V3HEZ0_9BACL</name>
<evidence type="ECO:0000256" key="1">
    <source>
        <dbReference type="ARBA" id="ARBA00004907"/>
    </source>
</evidence>
<feature type="binding site" evidence="9">
    <location>
        <position position="82"/>
    </location>
    <ligand>
        <name>5-phospho-alpha-D-ribose 1-diphosphate</name>
        <dbReference type="ChEBI" id="CHEBI:58017"/>
    </ligand>
</feature>
<comment type="catalytic activity">
    <reaction evidence="7 9">
        <text>N-(5-phospho-beta-D-ribosyl)anthranilate + diphosphate = 5-phospho-alpha-D-ribose 1-diphosphate + anthranilate</text>
        <dbReference type="Rhea" id="RHEA:11768"/>
        <dbReference type="ChEBI" id="CHEBI:16567"/>
        <dbReference type="ChEBI" id="CHEBI:18277"/>
        <dbReference type="ChEBI" id="CHEBI:33019"/>
        <dbReference type="ChEBI" id="CHEBI:58017"/>
        <dbReference type="EC" id="2.4.2.18"/>
    </reaction>
</comment>
<evidence type="ECO:0000313" key="12">
    <source>
        <dbReference type="EMBL" id="TDY50721.1"/>
    </source>
</evidence>
<dbReference type="OrthoDB" id="9806430at2"/>
<feature type="binding site" evidence="9">
    <location>
        <position position="228"/>
    </location>
    <ligand>
        <name>Mg(2+)</name>
        <dbReference type="ChEBI" id="CHEBI:18420"/>
        <label>1</label>
    </ligand>
</feature>
<dbReference type="InterPro" id="IPR035902">
    <property type="entry name" value="Nuc_phospho_transferase"/>
</dbReference>
<reference evidence="12 13" key="1">
    <citation type="submission" date="2019-03" db="EMBL/GenBank/DDBJ databases">
        <title>Genomic Encyclopedia of Type Strains, Phase IV (KMG-IV): sequencing the most valuable type-strain genomes for metagenomic binning, comparative biology and taxonomic classification.</title>
        <authorList>
            <person name="Goeker M."/>
        </authorList>
    </citation>
    <scope>NUCLEOTIDE SEQUENCE [LARGE SCALE GENOMIC DNA]</scope>
    <source>
        <strain evidence="12 13">DSM 17974</strain>
    </source>
</reference>
<comment type="cofactor">
    <cofactor evidence="9">
        <name>Mg(2+)</name>
        <dbReference type="ChEBI" id="CHEBI:18420"/>
    </cofactor>
    <text evidence="9">Binds 2 magnesium ions per monomer.</text>
</comment>
<feature type="binding site" evidence="9">
    <location>
        <position position="228"/>
    </location>
    <ligand>
        <name>Mg(2+)</name>
        <dbReference type="ChEBI" id="CHEBI:18420"/>
        <label>2</label>
    </ligand>
</feature>
<feature type="binding site" evidence="9">
    <location>
        <position position="82"/>
    </location>
    <ligand>
        <name>anthranilate</name>
        <dbReference type="ChEBI" id="CHEBI:16567"/>
        <label>1</label>
    </ligand>
</feature>
<proteinExistence type="inferred from homology"/>
<keyword evidence="2 9" id="KW-0028">Amino-acid biosynthesis</keyword>
<dbReference type="Pfam" id="PF02885">
    <property type="entry name" value="Glycos_trans_3N"/>
    <property type="match status" value="1"/>
</dbReference>
<feature type="binding site" evidence="9">
    <location>
        <begin position="92"/>
        <end position="95"/>
    </location>
    <ligand>
        <name>5-phospho-alpha-D-ribose 1-diphosphate</name>
        <dbReference type="ChEBI" id="CHEBI:58017"/>
    </ligand>
</feature>
<evidence type="ECO:0000256" key="4">
    <source>
        <dbReference type="ARBA" id="ARBA00022679"/>
    </source>
</evidence>
<dbReference type="GO" id="GO:0000162">
    <property type="term" value="P:L-tryptophan biosynthetic process"/>
    <property type="evidence" value="ECO:0007669"/>
    <property type="project" value="UniProtKB-UniRule"/>
</dbReference>
<comment type="similarity">
    <text evidence="9">Belongs to the anthranilate phosphoribosyltransferase family.</text>
</comment>
<evidence type="ECO:0000256" key="3">
    <source>
        <dbReference type="ARBA" id="ARBA00022676"/>
    </source>
</evidence>
<dbReference type="RefSeq" id="WP_134158643.1">
    <property type="nucleotide sequence ID" value="NZ_SORF01000002.1"/>
</dbReference>
<feature type="binding site" evidence="9">
    <location>
        <position position="122"/>
    </location>
    <ligand>
        <name>5-phospho-alpha-D-ribose 1-diphosphate</name>
        <dbReference type="ChEBI" id="CHEBI:58017"/>
    </ligand>
</feature>
<dbReference type="UniPathway" id="UPA00035">
    <property type="reaction ID" value="UER00041"/>
</dbReference>
<dbReference type="Gene3D" id="1.20.970.10">
    <property type="entry name" value="Transferase, Pyrimidine Nucleoside Phosphorylase, Chain C"/>
    <property type="match status" value="1"/>
</dbReference>
<dbReference type="NCBIfam" id="TIGR01245">
    <property type="entry name" value="trpD"/>
    <property type="match status" value="1"/>
</dbReference>
<feature type="binding site" evidence="9">
    <location>
        <begin position="85"/>
        <end position="86"/>
    </location>
    <ligand>
        <name>5-phospho-alpha-D-ribose 1-diphosphate</name>
        <dbReference type="ChEBI" id="CHEBI:58017"/>
    </ligand>
</feature>
<feature type="domain" description="Glycosyl transferase family 3 N-terminal" evidence="11">
    <location>
        <begin position="7"/>
        <end position="68"/>
    </location>
</feature>
<keyword evidence="3 9" id="KW-0328">Glycosyltransferase</keyword>
<comment type="subunit">
    <text evidence="9">Homodimer.</text>
</comment>
<dbReference type="InterPro" id="IPR005940">
    <property type="entry name" value="Anthranilate_Pribosyl_Tfrase"/>
</dbReference>
<evidence type="ECO:0000256" key="5">
    <source>
        <dbReference type="ARBA" id="ARBA00022822"/>
    </source>
</evidence>
<organism evidence="12 13">
    <name type="scientific">Alicyclobacillus sacchari</name>
    <dbReference type="NCBI Taxonomy" id="392010"/>
    <lineage>
        <taxon>Bacteria</taxon>
        <taxon>Bacillati</taxon>
        <taxon>Bacillota</taxon>
        <taxon>Bacilli</taxon>
        <taxon>Bacillales</taxon>
        <taxon>Alicyclobacillaceae</taxon>
        <taxon>Alicyclobacillus</taxon>
    </lineage>
</organism>
<comment type="function">
    <text evidence="9">Catalyzes the transfer of the phosphoribosyl group of 5-phosphorylribose-1-pyrophosphate (PRPP) to anthranilate to yield N-(5'-phosphoribosyl)-anthranilate (PRA).</text>
</comment>
<sequence length="349" mass="36232">MNDAVQTALRTVIAGQTLDVTAADAFMNEWMHGRVTQAQAAALVSVMAARGEQPSEIAGFARAMRRHALHITAPANAIDTCGTGGDGRDTFNISTTVALIAAAAGVPVAKHGNRAASSRSGSADVLQALGAEIELSIEACERLLAETNICFLFAQIFHPAMKYAAQVRRELGFRTIFNILGPLTNPANARRQVLGVFKPSLVPTVADALLELGAEHALVVHGHGGLDELSLAGPTQVAEVRDGRIEVYTVTPEDVGLESAPVSSITGGTPAENADIIRKILQGMKGPKRDVVLLNAGAALYVGGKAASIKEGVDLAARLVDGGDALAKLDQFVAGTQALAQSVQAGEVH</sequence>
<feature type="binding site" evidence="9">
    <location>
        <position position="227"/>
    </location>
    <ligand>
        <name>Mg(2+)</name>
        <dbReference type="ChEBI" id="CHEBI:18420"/>
        <label>2</label>
    </ligand>
</feature>
<evidence type="ECO:0000256" key="7">
    <source>
        <dbReference type="ARBA" id="ARBA00052328"/>
    </source>
</evidence>
<keyword evidence="5 9" id="KW-0822">Tryptophan biosynthesis</keyword>
<dbReference type="AlphaFoldDB" id="A0A4V3HEZ0"/>
<evidence type="ECO:0000256" key="2">
    <source>
        <dbReference type="ARBA" id="ARBA00022605"/>
    </source>
</evidence>
<dbReference type="InterPro" id="IPR000312">
    <property type="entry name" value="Glycosyl_Trfase_fam3"/>
</dbReference>
<dbReference type="EMBL" id="SORF01000002">
    <property type="protein sequence ID" value="TDY50721.1"/>
    <property type="molecule type" value="Genomic_DNA"/>
</dbReference>
<evidence type="ECO:0000256" key="8">
    <source>
        <dbReference type="ARBA" id="ARBA00061188"/>
    </source>
</evidence>
<dbReference type="SUPFAM" id="SSF47648">
    <property type="entry name" value="Nucleoside phosphorylase/phosphoribosyltransferase N-terminal domain"/>
    <property type="match status" value="1"/>
</dbReference>
<dbReference type="HAMAP" id="MF_00211">
    <property type="entry name" value="TrpD"/>
    <property type="match status" value="1"/>
</dbReference>
<dbReference type="GO" id="GO:0005829">
    <property type="term" value="C:cytosol"/>
    <property type="evidence" value="ECO:0007669"/>
    <property type="project" value="TreeGrafter"/>
</dbReference>
<gene>
    <name evidence="9" type="primary">trpD</name>
    <name evidence="12" type="ORF">C7445_102281</name>
</gene>
<evidence type="ECO:0000256" key="9">
    <source>
        <dbReference type="HAMAP-Rule" id="MF_00211"/>
    </source>
</evidence>
<keyword evidence="13" id="KW-1185">Reference proteome</keyword>
<dbReference type="FunFam" id="3.40.1030.10:FF:000002">
    <property type="entry name" value="Anthranilate phosphoribosyltransferase"/>
    <property type="match status" value="1"/>
</dbReference>
<keyword evidence="4 9" id="KW-0808">Transferase</keyword>
<feature type="binding site" evidence="9">
    <location>
        <position position="113"/>
    </location>
    <ligand>
        <name>anthranilate</name>
        <dbReference type="ChEBI" id="CHEBI:16567"/>
        <label>1</label>
    </ligand>
</feature>
<evidence type="ECO:0000313" key="13">
    <source>
        <dbReference type="Proteomes" id="UP000294581"/>
    </source>
</evidence>
<comment type="pathway">
    <text evidence="1 9">Amino-acid biosynthesis; L-tryptophan biosynthesis; L-tryptophan from chorismate: step 2/5.</text>
</comment>
<dbReference type="InterPro" id="IPR036320">
    <property type="entry name" value="Glycosyl_Trfase_fam3_N_dom_sf"/>
</dbReference>
<accession>A0A4V3HEZ0</accession>
<evidence type="ECO:0000259" key="10">
    <source>
        <dbReference type="Pfam" id="PF00591"/>
    </source>
</evidence>
<feature type="binding site" evidence="9">
    <location>
        <position position="90"/>
    </location>
    <ligand>
        <name>5-phospho-alpha-D-ribose 1-diphosphate</name>
        <dbReference type="ChEBI" id="CHEBI:58017"/>
    </ligand>
</feature>
<feature type="binding site" evidence="9">
    <location>
        <position position="94"/>
    </location>
    <ligand>
        <name>Mg(2+)</name>
        <dbReference type="ChEBI" id="CHEBI:18420"/>
        <label>1</label>
    </ligand>
</feature>
<dbReference type="EC" id="2.4.2.18" evidence="9"/>
<dbReference type="PANTHER" id="PTHR43285:SF2">
    <property type="entry name" value="ANTHRANILATE PHOSPHORIBOSYLTRANSFERASE"/>
    <property type="match status" value="1"/>
</dbReference>
<feature type="binding site" evidence="9">
    <location>
        <begin position="110"/>
        <end position="118"/>
    </location>
    <ligand>
        <name>5-phospho-alpha-D-ribose 1-diphosphate</name>
        <dbReference type="ChEBI" id="CHEBI:58017"/>
    </ligand>
</feature>
<evidence type="ECO:0000256" key="6">
    <source>
        <dbReference type="ARBA" id="ARBA00023141"/>
    </source>
</evidence>
<comment type="caution">
    <text evidence="12">The sequence shown here is derived from an EMBL/GenBank/DDBJ whole genome shotgun (WGS) entry which is preliminary data.</text>
</comment>
<feature type="binding site" evidence="9">
    <location>
        <position position="168"/>
    </location>
    <ligand>
        <name>anthranilate</name>
        <dbReference type="ChEBI" id="CHEBI:16567"/>
        <label>2</label>
    </ligand>
</feature>
<dbReference type="PANTHER" id="PTHR43285">
    <property type="entry name" value="ANTHRANILATE PHOSPHORIBOSYLTRANSFERASE"/>
    <property type="match status" value="1"/>
</dbReference>
<feature type="domain" description="Glycosyl transferase family 3" evidence="10">
    <location>
        <begin position="76"/>
        <end position="326"/>
    </location>
</feature>
<dbReference type="GO" id="GO:0004048">
    <property type="term" value="F:anthranilate phosphoribosyltransferase activity"/>
    <property type="evidence" value="ECO:0007669"/>
    <property type="project" value="UniProtKB-UniRule"/>
</dbReference>
<evidence type="ECO:0000259" key="11">
    <source>
        <dbReference type="Pfam" id="PF02885"/>
    </source>
</evidence>